<gene>
    <name evidence="1" type="ORF">TNIN_309141</name>
</gene>
<organism evidence="1 2">
    <name type="scientific">Trichonephila inaurata madagascariensis</name>
    <dbReference type="NCBI Taxonomy" id="2747483"/>
    <lineage>
        <taxon>Eukaryota</taxon>
        <taxon>Metazoa</taxon>
        <taxon>Ecdysozoa</taxon>
        <taxon>Arthropoda</taxon>
        <taxon>Chelicerata</taxon>
        <taxon>Arachnida</taxon>
        <taxon>Araneae</taxon>
        <taxon>Araneomorphae</taxon>
        <taxon>Entelegynae</taxon>
        <taxon>Araneoidea</taxon>
        <taxon>Nephilidae</taxon>
        <taxon>Trichonephila</taxon>
        <taxon>Trichonephila inaurata</taxon>
    </lineage>
</organism>
<reference evidence="1" key="1">
    <citation type="submission" date="2020-08" db="EMBL/GenBank/DDBJ databases">
        <title>Multicomponent nature underlies the extraordinary mechanical properties of spider dragline silk.</title>
        <authorList>
            <person name="Kono N."/>
            <person name="Nakamura H."/>
            <person name="Mori M."/>
            <person name="Yoshida Y."/>
            <person name="Ohtoshi R."/>
            <person name="Malay A.D."/>
            <person name="Moran D.A.P."/>
            <person name="Tomita M."/>
            <person name="Numata K."/>
            <person name="Arakawa K."/>
        </authorList>
    </citation>
    <scope>NUCLEOTIDE SEQUENCE</scope>
</reference>
<keyword evidence="2" id="KW-1185">Reference proteome</keyword>
<accession>A0A8X7CCV5</accession>
<dbReference type="AlphaFoldDB" id="A0A8X7CCV5"/>
<sequence>MDGDPKLCFTSFYSCFFFCCCFSGATETLDSSQRWLFNVSETSGGFLFSMEGVLLGGKSGKGIAEDSPLAGTSGGSNYRKNAEKRKHPKFRFYHLLDTTFMVIVLGESEITLYDETHSVRKR</sequence>
<protein>
    <submittedName>
        <fullName evidence="1">Uncharacterized protein</fullName>
    </submittedName>
</protein>
<dbReference type="Proteomes" id="UP000886998">
    <property type="component" value="Unassembled WGS sequence"/>
</dbReference>
<comment type="caution">
    <text evidence="1">The sequence shown here is derived from an EMBL/GenBank/DDBJ whole genome shotgun (WGS) entry which is preliminary data.</text>
</comment>
<evidence type="ECO:0000313" key="2">
    <source>
        <dbReference type="Proteomes" id="UP000886998"/>
    </source>
</evidence>
<evidence type="ECO:0000313" key="1">
    <source>
        <dbReference type="EMBL" id="GFY62046.1"/>
    </source>
</evidence>
<name>A0A8X7CCV5_9ARAC</name>
<proteinExistence type="predicted"/>
<dbReference type="OrthoDB" id="10395843at2759"/>
<dbReference type="EMBL" id="BMAV01014025">
    <property type="protein sequence ID" value="GFY62046.1"/>
    <property type="molecule type" value="Genomic_DNA"/>
</dbReference>